<dbReference type="Ensembl" id="ENSPMRT00000010540.1">
    <property type="protein sequence ID" value="ENSPMRP00000009893.1"/>
    <property type="gene ID" value="ENSPMRG00000006620.1"/>
</dbReference>
<dbReference type="PRINTS" id="PR00245">
    <property type="entry name" value="OLFACTORYR"/>
</dbReference>
<keyword evidence="7 9" id="KW-0472">Membrane</keyword>
<dbReference type="PANTHER" id="PTHR26450">
    <property type="entry name" value="OLFACTORY RECEPTOR 56B1-RELATED"/>
    <property type="match status" value="1"/>
</dbReference>
<dbReference type="PROSITE" id="PS50262">
    <property type="entry name" value="G_PROTEIN_RECEP_F1_2"/>
    <property type="match status" value="1"/>
</dbReference>
<evidence type="ECO:0000256" key="8">
    <source>
        <dbReference type="ARBA" id="ARBA00023224"/>
    </source>
</evidence>
<dbReference type="SUPFAM" id="SSF81321">
    <property type="entry name" value="Family A G protein-coupled receptor-like"/>
    <property type="match status" value="1"/>
</dbReference>
<organism evidence="11 12">
    <name type="scientific">Podarcis muralis</name>
    <name type="common">Wall lizard</name>
    <name type="synonym">Lacerta muralis</name>
    <dbReference type="NCBI Taxonomy" id="64176"/>
    <lineage>
        <taxon>Eukaryota</taxon>
        <taxon>Metazoa</taxon>
        <taxon>Chordata</taxon>
        <taxon>Craniata</taxon>
        <taxon>Vertebrata</taxon>
        <taxon>Euteleostomi</taxon>
        <taxon>Lepidosauria</taxon>
        <taxon>Squamata</taxon>
        <taxon>Bifurcata</taxon>
        <taxon>Unidentata</taxon>
        <taxon>Episquamata</taxon>
        <taxon>Laterata</taxon>
        <taxon>Lacertibaenia</taxon>
        <taxon>Lacertidae</taxon>
        <taxon>Podarcis</taxon>
    </lineage>
</organism>
<sequence length="320" mass="35708">MPAFYNACVSPSTFSLTGIPQLEAAHVWISIPFCSMYVMAVVGNCTILFIIRAEPNLHEPMYLFLSMLAIIDLVLSSSTMPKLLSIFWLGNKDIAFHSCLLQMFVIHSFATIESGIFLAMAFDRYVAICTPLRHRTILTHSVVAKIGLAAALRGFLYIAPLSLLAHRYTYYHTNIIAHSYCEHMAVVMLSCEDISISNIYGMAIGFLVLIVDSLCIGVSYILIFRAVMSLSTTEARLKTFSTCTSHITAILAFYIPIAVSSLTHRFGHNVAPAAHILLANFYLIFPPVLNPIVYAVRTKEIQRKLAKMLSWSRRRAKGLM</sequence>
<evidence type="ECO:0000256" key="1">
    <source>
        <dbReference type="ARBA" id="ARBA00002936"/>
    </source>
</evidence>
<dbReference type="InterPro" id="IPR000725">
    <property type="entry name" value="Olfact_rcpt"/>
</dbReference>
<reference evidence="11" key="3">
    <citation type="submission" date="2025-09" db="UniProtKB">
        <authorList>
            <consortium name="Ensembl"/>
        </authorList>
    </citation>
    <scope>IDENTIFICATION</scope>
</reference>
<dbReference type="Proteomes" id="UP000472272">
    <property type="component" value="Chromosome 4"/>
</dbReference>
<keyword evidence="6 9" id="KW-1133">Transmembrane helix</keyword>
<dbReference type="InterPro" id="IPR000276">
    <property type="entry name" value="GPCR_Rhodpsn"/>
</dbReference>
<accession>A0A670IDX8</accession>
<keyword evidence="8" id="KW-0807">Transducer</keyword>
<evidence type="ECO:0000313" key="12">
    <source>
        <dbReference type="Proteomes" id="UP000472272"/>
    </source>
</evidence>
<keyword evidence="4 9" id="KW-0812">Transmembrane</keyword>
<feature type="transmembrane region" description="Helical" evidence="9">
    <location>
        <begin position="25"/>
        <end position="50"/>
    </location>
</feature>
<dbReference type="PRINTS" id="PR00237">
    <property type="entry name" value="GPCRRHODOPSN"/>
</dbReference>
<dbReference type="InterPro" id="IPR017452">
    <property type="entry name" value="GPCR_Rhodpsn_7TM"/>
</dbReference>
<feature type="transmembrane region" description="Helical" evidence="9">
    <location>
        <begin position="199"/>
        <end position="223"/>
    </location>
</feature>
<protein>
    <submittedName>
        <fullName evidence="11">Olfactory receptor family 52 subfamily M member 1</fullName>
    </submittedName>
</protein>
<reference evidence="11 12" key="1">
    <citation type="journal article" date="2019" name="Proc. Natl. Acad. Sci. U.S.A.">
        <title>Regulatory changes in pterin and carotenoid genes underlie balanced color polymorphisms in the wall lizard.</title>
        <authorList>
            <person name="Andrade P."/>
            <person name="Pinho C."/>
            <person name="Perez I de Lanuza G."/>
            <person name="Afonso S."/>
            <person name="Brejcha J."/>
            <person name="Rubin C.J."/>
            <person name="Wallerman O."/>
            <person name="Pereira P."/>
            <person name="Sabatino S.J."/>
            <person name="Bellati A."/>
            <person name="Pellitteri-Rosa D."/>
            <person name="Bosakova Z."/>
            <person name="Bunikis I."/>
            <person name="Carretero M.A."/>
            <person name="Feiner N."/>
            <person name="Marsik P."/>
            <person name="Pauperio F."/>
            <person name="Salvi D."/>
            <person name="Soler L."/>
            <person name="While G.M."/>
            <person name="Uller T."/>
            <person name="Font E."/>
            <person name="Andersson L."/>
            <person name="Carneiro M."/>
        </authorList>
    </citation>
    <scope>NUCLEOTIDE SEQUENCE</scope>
</reference>
<evidence type="ECO:0000256" key="5">
    <source>
        <dbReference type="ARBA" id="ARBA00022725"/>
    </source>
</evidence>
<evidence type="ECO:0000256" key="6">
    <source>
        <dbReference type="ARBA" id="ARBA00022989"/>
    </source>
</evidence>
<evidence type="ECO:0000256" key="4">
    <source>
        <dbReference type="ARBA" id="ARBA00022692"/>
    </source>
</evidence>
<evidence type="ECO:0000256" key="2">
    <source>
        <dbReference type="ARBA" id="ARBA00004141"/>
    </source>
</evidence>
<evidence type="ECO:0000256" key="9">
    <source>
        <dbReference type="SAM" id="Phobius"/>
    </source>
</evidence>
<feature type="transmembrane region" description="Helical" evidence="9">
    <location>
        <begin position="100"/>
        <end position="122"/>
    </location>
</feature>
<feature type="transmembrane region" description="Helical" evidence="9">
    <location>
        <begin position="142"/>
        <end position="165"/>
    </location>
</feature>
<dbReference type="Gene3D" id="1.20.1070.10">
    <property type="entry name" value="Rhodopsin 7-helix transmembrane proteins"/>
    <property type="match status" value="1"/>
</dbReference>
<keyword evidence="12" id="KW-1185">Reference proteome</keyword>
<dbReference type="GeneTree" id="ENSGT01150000286912"/>
<dbReference type="Pfam" id="PF13853">
    <property type="entry name" value="7tm_4"/>
    <property type="match status" value="1"/>
</dbReference>
<feature type="transmembrane region" description="Helical" evidence="9">
    <location>
        <begin position="62"/>
        <end position="80"/>
    </location>
</feature>
<gene>
    <name evidence="11" type="primary">OR52M1</name>
</gene>
<dbReference type="AlphaFoldDB" id="A0A670IDX8"/>
<dbReference type="PANTHER" id="PTHR26450:SF160">
    <property type="entry name" value="OLFACTORY RECEPTOR OLFR553"/>
    <property type="match status" value="1"/>
</dbReference>
<feature type="domain" description="G-protein coupled receptors family 1 profile" evidence="10">
    <location>
        <begin position="43"/>
        <end position="294"/>
    </location>
</feature>
<keyword evidence="5" id="KW-0552">Olfaction</keyword>
<evidence type="ECO:0000256" key="7">
    <source>
        <dbReference type="ARBA" id="ARBA00023136"/>
    </source>
</evidence>
<dbReference type="OrthoDB" id="10254436at2759"/>
<name>A0A670IDX8_PODMU</name>
<dbReference type="GO" id="GO:0005886">
    <property type="term" value="C:plasma membrane"/>
    <property type="evidence" value="ECO:0007669"/>
    <property type="project" value="TreeGrafter"/>
</dbReference>
<proteinExistence type="predicted"/>
<evidence type="ECO:0000313" key="11">
    <source>
        <dbReference type="Ensembl" id="ENSPMRP00000009893.1"/>
    </source>
</evidence>
<comment type="function">
    <text evidence="1">Odorant receptor.</text>
</comment>
<reference evidence="11" key="2">
    <citation type="submission" date="2025-08" db="UniProtKB">
        <authorList>
            <consortium name="Ensembl"/>
        </authorList>
    </citation>
    <scope>IDENTIFICATION</scope>
</reference>
<dbReference type="GO" id="GO:0004984">
    <property type="term" value="F:olfactory receptor activity"/>
    <property type="evidence" value="ECO:0007669"/>
    <property type="project" value="InterPro"/>
</dbReference>
<comment type="subcellular location">
    <subcellularLocation>
        <location evidence="2">Membrane</location>
        <topology evidence="2">Multi-pass membrane protein</topology>
    </subcellularLocation>
</comment>
<dbReference type="FunFam" id="1.20.1070.10:FF:000006">
    <property type="entry name" value="Olfactory receptor"/>
    <property type="match status" value="1"/>
</dbReference>
<dbReference type="GO" id="GO:0004930">
    <property type="term" value="F:G protein-coupled receptor activity"/>
    <property type="evidence" value="ECO:0007669"/>
    <property type="project" value="InterPro"/>
</dbReference>
<dbReference type="SMART" id="SM01381">
    <property type="entry name" value="7TM_GPCR_Srsx"/>
    <property type="match status" value="1"/>
</dbReference>
<keyword evidence="3" id="KW-0716">Sensory transduction</keyword>
<feature type="transmembrane region" description="Helical" evidence="9">
    <location>
        <begin position="274"/>
        <end position="296"/>
    </location>
</feature>
<evidence type="ECO:0000259" key="10">
    <source>
        <dbReference type="PROSITE" id="PS50262"/>
    </source>
</evidence>
<evidence type="ECO:0000256" key="3">
    <source>
        <dbReference type="ARBA" id="ARBA00022606"/>
    </source>
</evidence>
<feature type="transmembrane region" description="Helical" evidence="9">
    <location>
        <begin position="243"/>
        <end position="262"/>
    </location>
</feature>
<dbReference type="InterPro" id="IPR050402">
    <property type="entry name" value="OR51/52/56-like"/>
</dbReference>
<dbReference type="OMA" id="YKTHVIS"/>